<keyword evidence="1" id="KW-0472">Membrane</keyword>
<accession>A0A6C0DR87</accession>
<dbReference type="AlphaFoldDB" id="A0A6C0DR87"/>
<dbReference type="EMBL" id="MN739660">
    <property type="protein sequence ID" value="QHT18872.1"/>
    <property type="molecule type" value="Genomic_DNA"/>
</dbReference>
<proteinExistence type="predicted"/>
<keyword evidence="1" id="KW-0812">Transmembrane</keyword>
<feature type="transmembrane region" description="Helical" evidence="1">
    <location>
        <begin position="52"/>
        <end position="71"/>
    </location>
</feature>
<evidence type="ECO:0000313" key="2">
    <source>
        <dbReference type="EMBL" id="QHT18872.1"/>
    </source>
</evidence>
<feature type="transmembrane region" description="Helical" evidence="1">
    <location>
        <begin position="25"/>
        <end position="46"/>
    </location>
</feature>
<keyword evidence="1" id="KW-1133">Transmembrane helix</keyword>
<sequence length="84" mass="9802">MQTFDFCKYKNIFGEPGKGAHSYRFMNVAIVDVVLTFLVAWIISYFTKYSYVYVLATLFLLGIYLHWLFCVDTTIHRAIKTSLS</sequence>
<evidence type="ECO:0000256" key="1">
    <source>
        <dbReference type="SAM" id="Phobius"/>
    </source>
</evidence>
<protein>
    <submittedName>
        <fullName evidence="2">Uncharacterized protein</fullName>
    </submittedName>
</protein>
<name>A0A6C0DR87_9ZZZZ</name>
<organism evidence="2">
    <name type="scientific">viral metagenome</name>
    <dbReference type="NCBI Taxonomy" id="1070528"/>
    <lineage>
        <taxon>unclassified sequences</taxon>
        <taxon>metagenomes</taxon>
        <taxon>organismal metagenomes</taxon>
    </lineage>
</organism>
<reference evidence="2" key="1">
    <citation type="journal article" date="2020" name="Nature">
        <title>Giant virus diversity and host interactions through global metagenomics.</title>
        <authorList>
            <person name="Schulz F."/>
            <person name="Roux S."/>
            <person name="Paez-Espino D."/>
            <person name="Jungbluth S."/>
            <person name="Walsh D.A."/>
            <person name="Denef V.J."/>
            <person name="McMahon K.D."/>
            <person name="Konstantinidis K.T."/>
            <person name="Eloe-Fadrosh E.A."/>
            <person name="Kyrpides N.C."/>
            <person name="Woyke T."/>
        </authorList>
    </citation>
    <scope>NUCLEOTIDE SEQUENCE</scope>
    <source>
        <strain evidence="2">GVMAG-M-3300023174-49</strain>
    </source>
</reference>